<comment type="caution">
    <text evidence="2">The sequence shown here is derived from an EMBL/GenBank/DDBJ whole genome shotgun (WGS) entry which is preliminary data.</text>
</comment>
<dbReference type="KEGG" id="more:E1B28_003806"/>
<evidence type="ECO:0000313" key="2">
    <source>
        <dbReference type="EMBL" id="KAG7096362.1"/>
    </source>
</evidence>
<evidence type="ECO:0000256" key="1">
    <source>
        <dbReference type="SAM" id="Coils"/>
    </source>
</evidence>
<dbReference type="AlphaFoldDB" id="A0A9P7UXA7"/>
<proteinExistence type="predicted"/>
<feature type="coiled-coil region" evidence="1">
    <location>
        <begin position="41"/>
        <end position="82"/>
    </location>
</feature>
<dbReference type="RefSeq" id="XP_043012832.1">
    <property type="nucleotide sequence ID" value="XM_043148240.1"/>
</dbReference>
<name>A0A9P7UXA7_9AGAR</name>
<evidence type="ECO:0000313" key="3">
    <source>
        <dbReference type="Proteomes" id="UP001049176"/>
    </source>
</evidence>
<keyword evidence="3" id="KW-1185">Reference proteome</keyword>
<dbReference type="OrthoDB" id="2269034at2759"/>
<evidence type="ECO:0008006" key="4">
    <source>
        <dbReference type="Google" id="ProtNLM"/>
    </source>
</evidence>
<gene>
    <name evidence="2" type="ORF">E1B28_003806</name>
</gene>
<protein>
    <recommendedName>
        <fullName evidence="4">F-box domain-containing protein</fullName>
    </recommendedName>
</protein>
<accession>A0A9P7UXA7</accession>
<reference evidence="2" key="1">
    <citation type="journal article" date="2021" name="Genome Biol. Evol.">
        <title>The assembled and annotated genome of the fairy-ring fungus Marasmius oreades.</title>
        <authorList>
            <person name="Hiltunen M."/>
            <person name="Ament-Velasquez S.L."/>
            <person name="Johannesson H."/>
        </authorList>
    </citation>
    <scope>NUCLEOTIDE SEQUENCE</scope>
    <source>
        <strain evidence="2">03SP1</strain>
    </source>
</reference>
<dbReference type="Gene3D" id="1.20.1280.50">
    <property type="match status" value="1"/>
</dbReference>
<dbReference type="EMBL" id="CM032182">
    <property type="protein sequence ID" value="KAG7096362.1"/>
    <property type="molecule type" value="Genomic_DNA"/>
</dbReference>
<sequence length="594" mass="67231">MDQSRRLLCDRCQSHVHNPLRLHPIDPILLHSIHVPSQVEIAQTLDSLEKETQQLQQYENTIDPLRRILKKLEAERQQLEVQITRRHSITSVQRRLPVEIWETIFSFACSFSSEDGYSLSIGFDPVFRVNTMAVFPILLSHVCSRWRAIAFGCHTIWSSISINRVRDISMNHKILVGAFLANSGKSPLNIRVVEDRLSGPTHAMWELLKSHLSRCERLSVALKDYTSLETFGGADITFHDLLSLRVDTSNIRRRPELDNPFWQALCHALKLTQARVPNTYPHNPLPYPQLTTLVLDAVHPDRMDHLLRALELSRNLCSFTFLRMYSYGGLPNSLDHVIRPVQMPSLRTLLLSPDTVLPTSHTATLEVLCSSLMMPNLSAFGMGCTGSTSNVTHWPSSLLAMLRRSSTTLRHMWLSLLPIHEPVWEAPLSVLLEITPNLTHLELGEWCKNTDIDYSDSDSDSDSDDEFDSLISSSITVITYVAQNTLLPNLEYISLVRVQLDSDILAKLLTFAASRSPCRLQSDVTPVPSRSLKKIRIVPPSVVEDSSKPVLEAHMLEEITLLEQDGVKVVIENSTEEASSWPLTNVEGWENLRK</sequence>
<dbReference type="Proteomes" id="UP001049176">
    <property type="component" value="Chromosome 2"/>
</dbReference>
<organism evidence="2 3">
    <name type="scientific">Marasmius oreades</name>
    <name type="common">fairy-ring Marasmius</name>
    <dbReference type="NCBI Taxonomy" id="181124"/>
    <lineage>
        <taxon>Eukaryota</taxon>
        <taxon>Fungi</taxon>
        <taxon>Dikarya</taxon>
        <taxon>Basidiomycota</taxon>
        <taxon>Agaricomycotina</taxon>
        <taxon>Agaricomycetes</taxon>
        <taxon>Agaricomycetidae</taxon>
        <taxon>Agaricales</taxon>
        <taxon>Marasmiineae</taxon>
        <taxon>Marasmiaceae</taxon>
        <taxon>Marasmius</taxon>
    </lineage>
</organism>
<keyword evidence="1" id="KW-0175">Coiled coil</keyword>
<dbReference type="GeneID" id="66072882"/>